<dbReference type="EMBL" id="CP002788">
    <property type="protein sequence ID" value="AEF43141.1"/>
    <property type="molecule type" value="Genomic_DNA"/>
</dbReference>
<dbReference type="HOGENOM" id="CLU_2646541_0_0_11"/>
<name>F6ESM0_HOYSD</name>
<dbReference type="Proteomes" id="UP000009235">
    <property type="component" value="Plasmid pAS9A-2"/>
</dbReference>
<reference evidence="2 3" key="1">
    <citation type="journal article" date="2011" name="J. Bacteriol.">
        <title>Complete genome sequence of Amycolicicoccus subflavus DQS3-9A1T, an actinomycete isolated from crude oil-polluted soil.</title>
        <authorList>
            <person name="Cai M."/>
            <person name="Chen W.M."/>
            <person name="Nie Y."/>
            <person name="Chi C.Q."/>
            <person name="Wang Y.N."/>
            <person name="Tang Y.Q."/>
            <person name="Li G.Y."/>
            <person name="Wu X.L."/>
        </authorList>
    </citation>
    <scope>NUCLEOTIDE SEQUENCE [LARGE SCALE GENOMIC DNA]</scope>
    <source>
        <strain evidence="3">DSM 45089 / DQS3-9A1</strain>
        <plasmid evidence="2 3">pAS9A-2</plasmid>
    </source>
</reference>
<proteinExistence type="predicted"/>
<organism evidence="2 3">
    <name type="scientific">Hoyosella subflava (strain DSM 45089 / JCM 17490 / NBRC 109087 / DQS3-9A1)</name>
    <name type="common">Amycolicicoccus subflavus</name>
    <dbReference type="NCBI Taxonomy" id="443218"/>
    <lineage>
        <taxon>Bacteria</taxon>
        <taxon>Bacillati</taxon>
        <taxon>Actinomycetota</taxon>
        <taxon>Actinomycetes</taxon>
        <taxon>Mycobacteriales</taxon>
        <taxon>Hoyosellaceae</taxon>
        <taxon>Hoyosella</taxon>
    </lineage>
</organism>
<evidence type="ECO:0000313" key="2">
    <source>
        <dbReference type="EMBL" id="AEF43141.1"/>
    </source>
</evidence>
<dbReference type="KEGG" id="asd:AS9A_P20097"/>
<geneLocation type="plasmid" evidence="2 3">
    <name>pAS9A-2</name>
</geneLocation>
<evidence type="ECO:0000256" key="1">
    <source>
        <dbReference type="SAM" id="MobiDB-lite"/>
    </source>
</evidence>
<gene>
    <name evidence="2" type="ordered locus">AS9A_P20097</name>
</gene>
<accession>F6ESM0</accession>
<evidence type="ECO:0000313" key="3">
    <source>
        <dbReference type="Proteomes" id="UP000009235"/>
    </source>
</evidence>
<feature type="compositionally biased region" description="Basic residues" evidence="1">
    <location>
        <begin position="63"/>
        <end position="76"/>
    </location>
</feature>
<dbReference type="OrthoDB" id="7472701at2"/>
<protein>
    <submittedName>
        <fullName evidence="2">Uncharacterized protein</fullName>
    </submittedName>
</protein>
<feature type="compositionally biased region" description="Basic and acidic residues" evidence="1">
    <location>
        <begin position="50"/>
        <end position="62"/>
    </location>
</feature>
<dbReference type="RefSeq" id="WP_013798148.1">
    <property type="nucleotide sequence ID" value="NC_015561.1"/>
</dbReference>
<dbReference type="AlphaFoldDB" id="F6ESM0"/>
<sequence length="76" mass="8475">MTEQAEKRTSPVAPATEGKLREAMRRLLTGTATKTEGRLTKANLHVEAGSARHHEPGNADHRRMGRRRHRRGAPRG</sequence>
<keyword evidence="2" id="KW-0614">Plasmid</keyword>
<keyword evidence="3" id="KW-1185">Reference proteome</keyword>
<feature type="region of interest" description="Disordered" evidence="1">
    <location>
        <begin position="1"/>
        <end position="76"/>
    </location>
</feature>